<name>A0ABZ2SSY7_9ENTE</name>
<dbReference type="Proteomes" id="UP000664360">
    <property type="component" value="Chromosome"/>
</dbReference>
<proteinExistence type="predicted"/>
<gene>
    <name evidence="1" type="ORF">DOK79_000203</name>
</gene>
<protein>
    <recommendedName>
        <fullName evidence="3">Bacterial Pleckstrin homology domain-containing protein</fullName>
    </recommendedName>
</protein>
<dbReference type="RefSeq" id="WP_206853424.1">
    <property type="nucleotide sequence ID" value="NZ_CP147250.1"/>
</dbReference>
<reference evidence="1 2" key="2">
    <citation type="submission" date="2024-03" db="EMBL/GenBank/DDBJ databases">
        <title>The Genome Sequence of Enterococcus sp. DIV1094.</title>
        <authorList>
            <consortium name="The Broad Institute Genomics Platform"/>
            <consortium name="The Broad Institute Microbial Omics Core"/>
            <consortium name="The Broad Institute Genomic Center for Infectious Diseases"/>
            <person name="Earl A."/>
            <person name="Manson A."/>
            <person name="Gilmore M."/>
            <person name="Schwartman J."/>
            <person name="Shea T."/>
            <person name="Abouelleil A."/>
            <person name="Cao P."/>
            <person name="Chapman S."/>
            <person name="Cusick C."/>
            <person name="Young S."/>
            <person name="Neafsey D."/>
            <person name="Nusbaum C."/>
            <person name="Birren B."/>
        </authorList>
    </citation>
    <scope>NUCLEOTIDE SEQUENCE [LARGE SCALE GENOMIC DNA]</scope>
    <source>
        <strain evidence="1 2">DIV1094</strain>
    </source>
</reference>
<sequence>MAKVEIKNDQLIISMEGARKLWAMKSEIATPLTNVMGATADPDVWEDTPKFGEKRVGVDAYGHYFAGTFVQDSNKIFYDLKRKEDAVVITLKDEEFSRLIIGVEDPQATVAMIEQAMNR</sequence>
<evidence type="ECO:0000313" key="1">
    <source>
        <dbReference type="EMBL" id="WYJ78697.1"/>
    </source>
</evidence>
<organism evidence="1 2">
    <name type="scientific">Candidatus Enterococcus mangumiae</name>
    <dbReference type="NCBI Taxonomy" id="2230878"/>
    <lineage>
        <taxon>Bacteria</taxon>
        <taxon>Bacillati</taxon>
        <taxon>Bacillota</taxon>
        <taxon>Bacilli</taxon>
        <taxon>Lactobacillales</taxon>
        <taxon>Enterococcaceae</taxon>
        <taxon>Enterococcus</taxon>
    </lineage>
</organism>
<evidence type="ECO:0000313" key="2">
    <source>
        <dbReference type="Proteomes" id="UP000664360"/>
    </source>
</evidence>
<evidence type="ECO:0008006" key="3">
    <source>
        <dbReference type="Google" id="ProtNLM"/>
    </source>
</evidence>
<keyword evidence="2" id="KW-1185">Reference proteome</keyword>
<accession>A0ABZ2SSY7</accession>
<reference evidence="1 2" key="1">
    <citation type="submission" date="2021-03" db="EMBL/GenBank/DDBJ databases">
        <authorList>
            <person name="Gilmore M.S."/>
            <person name="Schwartzman J."/>
            <person name="Van Tyne D."/>
            <person name="Martin M."/>
            <person name="Earl A.M."/>
            <person name="Manson A.L."/>
            <person name="Straub T."/>
            <person name="Salamzade R."/>
            <person name="Saavedra J."/>
            <person name="Lebreton F."/>
            <person name="Prichula J."/>
            <person name="Schaufler K."/>
            <person name="Gaca A."/>
            <person name="Sgardioli B."/>
            <person name="Wagenaar J."/>
            <person name="Strong T."/>
        </authorList>
    </citation>
    <scope>NUCLEOTIDE SEQUENCE [LARGE SCALE GENOMIC DNA]</scope>
    <source>
        <strain evidence="1 2">DIV1094</strain>
    </source>
</reference>
<dbReference type="EMBL" id="CP147250">
    <property type="protein sequence ID" value="WYJ78697.1"/>
    <property type="molecule type" value="Genomic_DNA"/>
</dbReference>